<reference evidence="4" key="1">
    <citation type="journal article" date="2019" name="Int. J. Syst. Evol. Microbiol.">
        <title>The Global Catalogue of Microorganisms (GCM) 10K type strain sequencing project: providing services to taxonomists for standard genome sequencing and annotation.</title>
        <authorList>
            <consortium name="The Broad Institute Genomics Platform"/>
            <consortium name="The Broad Institute Genome Sequencing Center for Infectious Disease"/>
            <person name="Wu L."/>
            <person name="Ma J."/>
        </authorList>
    </citation>
    <scope>NUCLEOTIDE SEQUENCE [LARGE SCALE GENOMIC DNA]</scope>
    <source>
        <strain evidence="4">JCM 30774</strain>
    </source>
</reference>
<proteinExistence type="inferred from homology"/>
<accession>A0ABW4B048</accession>
<dbReference type="SUPFAM" id="SSF160191">
    <property type="entry name" value="YcgL-like"/>
    <property type="match status" value="1"/>
</dbReference>
<name>A0ABW4B048_9GAMM</name>
<keyword evidence="4" id="KW-1185">Reference proteome</keyword>
<dbReference type="InterPro" id="IPR027354">
    <property type="entry name" value="YcgL_dom"/>
</dbReference>
<dbReference type="PROSITE" id="PS51648">
    <property type="entry name" value="YCGL"/>
    <property type="match status" value="1"/>
</dbReference>
<dbReference type="InterPro" id="IPR038068">
    <property type="entry name" value="YcgL-like_sf"/>
</dbReference>
<dbReference type="Proteomes" id="UP001597059">
    <property type="component" value="Unassembled WGS sequence"/>
</dbReference>
<organism evidence="3 4">
    <name type="scientific">Rhodanobacter aciditrophus</name>
    <dbReference type="NCBI Taxonomy" id="1623218"/>
    <lineage>
        <taxon>Bacteria</taxon>
        <taxon>Pseudomonadati</taxon>
        <taxon>Pseudomonadota</taxon>
        <taxon>Gammaproteobacteria</taxon>
        <taxon>Lysobacterales</taxon>
        <taxon>Rhodanobacteraceae</taxon>
        <taxon>Rhodanobacter</taxon>
    </lineage>
</organism>
<evidence type="ECO:0000313" key="4">
    <source>
        <dbReference type="Proteomes" id="UP001597059"/>
    </source>
</evidence>
<dbReference type="PANTHER" id="PTHR38109">
    <property type="entry name" value="PROTEIN YCGL"/>
    <property type="match status" value="1"/>
</dbReference>
<dbReference type="HAMAP" id="MF_01866">
    <property type="entry name" value="UPF0745"/>
    <property type="match status" value="1"/>
</dbReference>
<evidence type="ECO:0000256" key="1">
    <source>
        <dbReference type="HAMAP-Rule" id="MF_01866"/>
    </source>
</evidence>
<sequence>MSQMIIQIFRSSKKDEMYLYVEKQKGVKDVPEALMERFGKAVPVMTMLLTPEKKLARANAKDIMDAIQEKGFYLQMPPAREEYLLDIYKAPTEARY</sequence>
<dbReference type="EMBL" id="JBHTMN010000011">
    <property type="protein sequence ID" value="MFD1383604.1"/>
    <property type="molecule type" value="Genomic_DNA"/>
</dbReference>
<dbReference type="Pfam" id="PF05166">
    <property type="entry name" value="YcgL"/>
    <property type="match status" value="1"/>
</dbReference>
<comment type="caution">
    <text evidence="3">The sequence shown here is derived from an EMBL/GenBank/DDBJ whole genome shotgun (WGS) entry which is preliminary data.</text>
</comment>
<gene>
    <name evidence="3" type="ORF">ACFQ45_09510</name>
</gene>
<protein>
    <recommendedName>
        <fullName evidence="1">YcgL domain-containing protein ACFQ45_09510</fullName>
    </recommendedName>
</protein>
<dbReference type="PANTHER" id="PTHR38109:SF1">
    <property type="entry name" value="PROTEIN YCGL"/>
    <property type="match status" value="1"/>
</dbReference>
<feature type="domain" description="YcgL" evidence="2">
    <location>
        <begin position="4"/>
        <end position="88"/>
    </location>
</feature>
<evidence type="ECO:0000313" key="3">
    <source>
        <dbReference type="EMBL" id="MFD1383604.1"/>
    </source>
</evidence>
<dbReference type="RefSeq" id="WP_377367030.1">
    <property type="nucleotide sequence ID" value="NZ_JBHTMN010000011.1"/>
</dbReference>
<evidence type="ECO:0000259" key="2">
    <source>
        <dbReference type="PROSITE" id="PS51648"/>
    </source>
</evidence>
<dbReference type="Gene3D" id="3.10.510.20">
    <property type="entry name" value="YcgL domain"/>
    <property type="match status" value="1"/>
</dbReference>